<evidence type="ECO:0000256" key="1">
    <source>
        <dbReference type="ARBA" id="ARBA00008857"/>
    </source>
</evidence>
<keyword evidence="3" id="KW-0233">DNA recombination</keyword>
<dbReference type="Gene3D" id="1.10.443.10">
    <property type="entry name" value="Intergrase catalytic core"/>
    <property type="match status" value="1"/>
</dbReference>
<organism evidence="5 6">
    <name type="scientific">Dorea formicigenerans</name>
    <dbReference type="NCBI Taxonomy" id="39486"/>
    <lineage>
        <taxon>Bacteria</taxon>
        <taxon>Bacillati</taxon>
        <taxon>Bacillota</taxon>
        <taxon>Clostridia</taxon>
        <taxon>Lachnospirales</taxon>
        <taxon>Lachnospiraceae</taxon>
        <taxon>Dorea</taxon>
    </lineage>
</organism>
<dbReference type="PANTHER" id="PTHR30349">
    <property type="entry name" value="PHAGE INTEGRASE-RELATED"/>
    <property type="match status" value="1"/>
</dbReference>
<dbReference type="AlphaFoldDB" id="A0A564US64"/>
<dbReference type="Pfam" id="PF00589">
    <property type="entry name" value="Phage_integrase"/>
    <property type="match status" value="1"/>
</dbReference>
<reference evidence="5 6" key="1">
    <citation type="submission" date="2019-07" db="EMBL/GenBank/DDBJ databases">
        <authorList>
            <person name="Hibberd C M."/>
            <person name="Gehrig L. J."/>
            <person name="Chang H.-W."/>
            <person name="Venkatesh S."/>
        </authorList>
    </citation>
    <scope>NUCLEOTIDE SEQUENCE [LARGE SCALE GENOMIC DNA]</scope>
    <source>
        <strain evidence="5">Dorea_formicigenerans_SSTS_Bg7063</strain>
    </source>
</reference>
<dbReference type="InterPro" id="IPR011010">
    <property type="entry name" value="DNA_brk_join_enz"/>
</dbReference>
<gene>
    <name evidence="5" type="primary">Int-Tn_8</name>
    <name evidence="5" type="ORF">DFSSTS7063_03076</name>
</gene>
<dbReference type="PROSITE" id="PS51898">
    <property type="entry name" value="TYR_RECOMBINASE"/>
    <property type="match status" value="1"/>
</dbReference>
<dbReference type="GO" id="GO:0003677">
    <property type="term" value="F:DNA binding"/>
    <property type="evidence" value="ECO:0007669"/>
    <property type="project" value="UniProtKB-KW"/>
</dbReference>
<proteinExistence type="inferred from homology"/>
<dbReference type="GO" id="GO:0015074">
    <property type="term" value="P:DNA integration"/>
    <property type="evidence" value="ECO:0007669"/>
    <property type="project" value="InterPro"/>
</dbReference>
<name>A0A564US64_9FIRM</name>
<evidence type="ECO:0000313" key="5">
    <source>
        <dbReference type="EMBL" id="VUX22515.1"/>
    </source>
</evidence>
<dbReference type="InterPro" id="IPR002104">
    <property type="entry name" value="Integrase_catalytic"/>
</dbReference>
<accession>A0A564US64</accession>
<dbReference type="Proteomes" id="UP000358366">
    <property type="component" value="Unassembled WGS sequence"/>
</dbReference>
<keyword evidence="2" id="KW-0238">DNA-binding</keyword>
<evidence type="ECO:0000256" key="2">
    <source>
        <dbReference type="ARBA" id="ARBA00023125"/>
    </source>
</evidence>
<comment type="similarity">
    <text evidence="1">Belongs to the 'phage' integrase family.</text>
</comment>
<dbReference type="CDD" id="cd01189">
    <property type="entry name" value="INT_ICEBs1_C_like"/>
    <property type="match status" value="1"/>
</dbReference>
<dbReference type="InterPro" id="IPR013762">
    <property type="entry name" value="Integrase-like_cat_sf"/>
</dbReference>
<dbReference type="PANTHER" id="PTHR30349:SF41">
    <property type="entry name" value="INTEGRASE_RECOMBINASE PROTEIN MJ0367-RELATED"/>
    <property type="match status" value="1"/>
</dbReference>
<dbReference type="GO" id="GO:0006310">
    <property type="term" value="P:DNA recombination"/>
    <property type="evidence" value="ECO:0007669"/>
    <property type="project" value="UniProtKB-KW"/>
</dbReference>
<evidence type="ECO:0000259" key="4">
    <source>
        <dbReference type="PROSITE" id="PS51898"/>
    </source>
</evidence>
<dbReference type="InterPro" id="IPR050090">
    <property type="entry name" value="Tyrosine_recombinase_XerCD"/>
</dbReference>
<dbReference type="EMBL" id="CABHNI010000059">
    <property type="protein sequence ID" value="VUX22515.1"/>
    <property type="molecule type" value="Genomic_DNA"/>
</dbReference>
<protein>
    <submittedName>
        <fullName evidence="5">Transposase from transposon Tn916</fullName>
    </submittedName>
</protein>
<feature type="domain" description="Tyr recombinase" evidence="4">
    <location>
        <begin position="1"/>
        <end position="183"/>
    </location>
</feature>
<evidence type="ECO:0000256" key="3">
    <source>
        <dbReference type="ARBA" id="ARBA00023172"/>
    </source>
</evidence>
<dbReference type="SUPFAM" id="SSF56349">
    <property type="entry name" value="DNA breaking-rejoining enzymes"/>
    <property type="match status" value="1"/>
</dbReference>
<evidence type="ECO:0000313" key="6">
    <source>
        <dbReference type="Proteomes" id="UP000358366"/>
    </source>
</evidence>
<sequence>MELIGLTWEDLDVRTKAVSIDHQLIYKDLGDGYKFHISTPKTDSGIRTIPMTSDVQRAFEEQKKLNFMLQKGKDVEIDGYKGFIFMAKSGRPLMPNAINNILYNIVDAYNKKEVQIAKTEHRNAELLPKVSAHIMRHTACTRMAEKRMDVKVLQYIMGHAHIDVTMDVYNHVSEMSRIESEITRLENVAIS</sequence>